<protein>
    <submittedName>
        <fullName evidence="1">Uncharacterized protein</fullName>
    </submittedName>
</protein>
<proteinExistence type="predicted"/>
<name>A0ACB8UQ35_9EURO</name>
<sequence length="410" mass="44831">MIAALSVAYVMNKIMDHDVYDSDDARATTPPLKQSLVDLRPYQSPPPPFLPDKSESPKGKESPSGRVRKDSHRRGKRRRTSIGIGLIIGNLAPDRPDLVAQLNQAPLLSDSASEISDADDGIDQRRRKQGSEEHRRNSQVYSPKMRANGANAPPREQTWPLPNETATLKKGQSFNDHDRIPYRIPMTQPSYPLPIHPSHNDNRDLTGGLMKRPEELVHRDQQRSQFSRGDLGSPTLPALQSPPQSIGSPDSARNLPSIKALVEGSLNEPVRLNGSKQSHFPILGTLEPQYMQPHFPRTSSFTHLSPASSKDVSSHASTPAAGVPQGSFWPAQLKSQSQSQSQSPGDTGSHLVGSPANGYPTPVEPRKDEPEDAAGLNKRVKPPVAQNLGGFKCTHPGCTADPFQTQYLLK</sequence>
<comment type="caution">
    <text evidence="1">The sequence shown here is derived from an EMBL/GenBank/DDBJ whole genome shotgun (WGS) entry which is preliminary data.</text>
</comment>
<accession>A0ACB8UQ35</accession>
<gene>
    <name evidence="1" type="ORF">LOY88_006727</name>
</gene>
<reference evidence="1" key="1">
    <citation type="journal article" date="2022" name="bioRxiv">
        <title>Population genetic analysis of Ophidiomyces ophidiicola, the causative agent of snake fungal disease, indicates recent introductions to the USA.</title>
        <authorList>
            <person name="Ladner J.T."/>
            <person name="Palmer J.M."/>
            <person name="Ettinger C.L."/>
            <person name="Stajich J.E."/>
            <person name="Farrell T.M."/>
            <person name="Glorioso B.M."/>
            <person name="Lawson B."/>
            <person name="Price S.J."/>
            <person name="Stengle A.G."/>
            <person name="Grear D.A."/>
            <person name="Lorch J.M."/>
        </authorList>
    </citation>
    <scope>NUCLEOTIDE SEQUENCE</scope>
    <source>
        <strain evidence="1">NWHC 24266-5</strain>
    </source>
</reference>
<organism evidence="1">
    <name type="scientific">Ophidiomyces ophidiicola</name>
    <dbReference type="NCBI Taxonomy" id="1387563"/>
    <lineage>
        <taxon>Eukaryota</taxon>
        <taxon>Fungi</taxon>
        <taxon>Dikarya</taxon>
        <taxon>Ascomycota</taxon>
        <taxon>Pezizomycotina</taxon>
        <taxon>Eurotiomycetes</taxon>
        <taxon>Eurotiomycetidae</taxon>
        <taxon>Onygenales</taxon>
        <taxon>Onygenaceae</taxon>
        <taxon>Ophidiomyces</taxon>
    </lineage>
</organism>
<dbReference type="EMBL" id="JALBCA010000197">
    <property type="protein sequence ID" value="KAI2381609.1"/>
    <property type="molecule type" value="Genomic_DNA"/>
</dbReference>
<evidence type="ECO:0000313" key="1">
    <source>
        <dbReference type="EMBL" id="KAI2381609.1"/>
    </source>
</evidence>